<keyword evidence="6" id="KW-1185">Reference proteome</keyword>
<gene>
    <name evidence="7" type="primary">lrrc41</name>
</gene>
<accession>A0A6P3VP78</accession>
<keyword evidence="4" id="KW-0677">Repeat</keyword>
<dbReference type="RefSeq" id="XP_012677183.1">
    <property type="nucleotide sequence ID" value="XM_012821729.3"/>
</dbReference>
<proteinExistence type="predicted"/>
<dbReference type="InterPro" id="IPR026137">
    <property type="entry name" value="Leu_rpt_41"/>
</dbReference>
<keyword evidence="3" id="KW-0433">Leucine-rich repeat</keyword>
<dbReference type="GeneID" id="105895149"/>
<evidence type="ECO:0000256" key="5">
    <source>
        <dbReference type="ARBA" id="ARBA00022786"/>
    </source>
</evidence>
<dbReference type="Proteomes" id="UP000515152">
    <property type="component" value="Chromosome 10"/>
</dbReference>
<organism evidence="6 7">
    <name type="scientific">Clupea harengus</name>
    <name type="common">Atlantic herring</name>
    <dbReference type="NCBI Taxonomy" id="7950"/>
    <lineage>
        <taxon>Eukaryota</taxon>
        <taxon>Metazoa</taxon>
        <taxon>Chordata</taxon>
        <taxon>Craniata</taxon>
        <taxon>Vertebrata</taxon>
        <taxon>Euteleostomi</taxon>
        <taxon>Actinopterygii</taxon>
        <taxon>Neopterygii</taxon>
        <taxon>Teleostei</taxon>
        <taxon>Clupei</taxon>
        <taxon>Clupeiformes</taxon>
        <taxon>Clupeoidei</taxon>
        <taxon>Clupeidae</taxon>
        <taxon>Clupea</taxon>
    </lineage>
</organism>
<evidence type="ECO:0000256" key="3">
    <source>
        <dbReference type="ARBA" id="ARBA00022614"/>
    </source>
</evidence>
<evidence type="ECO:0000313" key="7">
    <source>
        <dbReference type="RefSeq" id="XP_012677183.1"/>
    </source>
</evidence>
<dbReference type="InterPro" id="IPR032675">
    <property type="entry name" value="LRR_dom_sf"/>
</dbReference>
<dbReference type="CTD" id="10489"/>
<sequence>MAKVETRGKSATVESLVQTCIKLVCQHMSVLEERISDLPASLLKDILPHLNIVYLDRIESAVQSKGISTSFMWEFIFKDLVKTWRCRPMVAQPDCDWKQKSLERLFHVALYTHNRGDKKYLSNLSEQTVLSMTVSYVQTLSVVSRKVCRLATEDLKPILSVLERRADSLKLLDRWSPWTGVETDLLYILHRLLDHGSVKDVEMGRCYGLDLQNWITTRCRRIDRVGPHLNHESVELPVAGTSAGIQGTEPRCSDYTSVGPQRSGSATEEVACKRRRITWLWDMPTEFPCDTFLPKCGPICPKGQINSLDMQVTPFEITNVVSPSLPFWLCLHTLHLHNERLFKDSDLLALVNSLQILCSKPGCLLRDLTMAVNDHTPVDAVLEACPSLTSLSLDIFPPTPGSCNKLIPMRAFKHLEPTVFVLEKLSVKSSHGKVQIDMDGLLSALKQTPNLTTLHVAGIHPASPILCTLAESNKTLKSLTLDDVNLASCHCEILHFLENSLLQDLCLKDCQLFDKCTTNEDFLMPFVETLKGLCSLQTLALPQNRLAKSVKDLAEIFSGDTPSHILKLDLSSNYILPADLLEFGTLVSLHKRSQQPCPRLILDLRLNPLDRDQEVKEQALRALIPFSHILTDNWDSRNTMVDHISVM</sequence>
<evidence type="ECO:0000256" key="1">
    <source>
        <dbReference type="ARBA" id="ARBA00014201"/>
    </source>
</evidence>
<evidence type="ECO:0000313" key="6">
    <source>
        <dbReference type="Proteomes" id="UP000515152"/>
    </source>
</evidence>
<dbReference type="KEGG" id="char:105895149"/>
<protein>
    <recommendedName>
        <fullName evidence="1">Leucine-rich repeat-containing protein 41</fullName>
    </recommendedName>
</protein>
<dbReference type="PANTHER" id="PTHR15354">
    <property type="entry name" value="MUF1"/>
    <property type="match status" value="1"/>
</dbReference>
<dbReference type="PANTHER" id="PTHR15354:SF1">
    <property type="entry name" value="LEUCINE-RICH REPEAT-CONTAINING PROTEIN 41"/>
    <property type="match status" value="1"/>
</dbReference>
<evidence type="ECO:0000256" key="4">
    <source>
        <dbReference type="ARBA" id="ARBA00022737"/>
    </source>
</evidence>
<dbReference type="Gene3D" id="3.80.10.10">
    <property type="entry name" value="Ribonuclease Inhibitor"/>
    <property type="match status" value="1"/>
</dbReference>
<dbReference type="OrthoDB" id="9415738at2759"/>
<keyword evidence="5" id="KW-0833">Ubl conjugation pathway</keyword>
<keyword evidence="2" id="KW-0597">Phosphoprotein</keyword>
<reference evidence="7" key="1">
    <citation type="submission" date="2025-08" db="UniProtKB">
        <authorList>
            <consortium name="RefSeq"/>
        </authorList>
    </citation>
    <scope>IDENTIFICATION</scope>
</reference>
<dbReference type="SUPFAM" id="SSF52047">
    <property type="entry name" value="RNI-like"/>
    <property type="match status" value="1"/>
</dbReference>
<dbReference type="AlphaFoldDB" id="A0A6P3VP78"/>
<name>A0A6P3VP78_CLUHA</name>
<evidence type="ECO:0000256" key="2">
    <source>
        <dbReference type="ARBA" id="ARBA00022553"/>
    </source>
</evidence>